<gene>
    <name evidence="1" type="ORF">VNO78_35279</name>
</gene>
<reference evidence="1 2" key="1">
    <citation type="submission" date="2024-01" db="EMBL/GenBank/DDBJ databases">
        <title>The genomes of 5 underutilized Papilionoideae crops provide insights into root nodulation and disease resistanc.</title>
        <authorList>
            <person name="Jiang F."/>
        </authorList>
    </citation>
    <scope>NUCLEOTIDE SEQUENCE [LARGE SCALE GENOMIC DNA]</scope>
    <source>
        <strain evidence="1">DUOXIRENSHENG_FW03</strain>
        <tissue evidence="1">Leaves</tissue>
    </source>
</reference>
<protein>
    <submittedName>
        <fullName evidence="1">Uncharacterized protein</fullName>
    </submittedName>
</protein>
<organism evidence="1 2">
    <name type="scientific">Psophocarpus tetragonolobus</name>
    <name type="common">Winged bean</name>
    <name type="synonym">Dolichos tetragonolobus</name>
    <dbReference type="NCBI Taxonomy" id="3891"/>
    <lineage>
        <taxon>Eukaryota</taxon>
        <taxon>Viridiplantae</taxon>
        <taxon>Streptophyta</taxon>
        <taxon>Embryophyta</taxon>
        <taxon>Tracheophyta</taxon>
        <taxon>Spermatophyta</taxon>
        <taxon>Magnoliopsida</taxon>
        <taxon>eudicotyledons</taxon>
        <taxon>Gunneridae</taxon>
        <taxon>Pentapetalae</taxon>
        <taxon>rosids</taxon>
        <taxon>fabids</taxon>
        <taxon>Fabales</taxon>
        <taxon>Fabaceae</taxon>
        <taxon>Papilionoideae</taxon>
        <taxon>50 kb inversion clade</taxon>
        <taxon>NPAAA clade</taxon>
        <taxon>indigoferoid/millettioid clade</taxon>
        <taxon>Phaseoleae</taxon>
        <taxon>Psophocarpus</taxon>
    </lineage>
</organism>
<comment type="caution">
    <text evidence="1">The sequence shown here is derived from an EMBL/GenBank/DDBJ whole genome shotgun (WGS) entry which is preliminary data.</text>
</comment>
<proteinExistence type="predicted"/>
<dbReference type="EMBL" id="JAYMYS010000040">
    <property type="protein sequence ID" value="KAK7375963.1"/>
    <property type="molecule type" value="Genomic_DNA"/>
</dbReference>
<evidence type="ECO:0000313" key="2">
    <source>
        <dbReference type="Proteomes" id="UP001386955"/>
    </source>
</evidence>
<sequence>MSRHRARALPHGTPGSLWPTFVSVRPPLVLRIFTENSISPGPCRRQRGSRYTIRAGRYLCDKEFRYLRTVRVTAAVYRGFHSKLITLLLPTFQHRAGVRLYTSCYHLAESCVFNKQSLPPGMCRFPNQ</sequence>
<evidence type="ECO:0000313" key="1">
    <source>
        <dbReference type="EMBL" id="KAK7375963.1"/>
    </source>
</evidence>
<name>A0AAN9RR76_PSOTE</name>
<dbReference type="AlphaFoldDB" id="A0AAN9RR76"/>
<keyword evidence="2" id="KW-1185">Reference proteome</keyword>
<dbReference type="AntiFam" id="ANF00025">
    <property type="entry name" value="Antisense to 23S rRNA"/>
</dbReference>
<accession>A0AAN9RR76</accession>
<dbReference type="Proteomes" id="UP001386955">
    <property type="component" value="Unassembled WGS sequence"/>
</dbReference>